<evidence type="ECO:0000259" key="1">
    <source>
        <dbReference type="Pfam" id="PF08752"/>
    </source>
</evidence>
<organism evidence="2 3">
    <name type="scientific">Araneus ventricosus</name>
    <name type="common">Orbweaver spider</name>
    <name type="synonym">Epeira ventricosa</name>
    <dbReference type="NCBI Taxonomy" id="182803"/>
    <lineage>
        <taxon>Eukaryota</taxon>
        <taxon>Metazoa</taxon>
        <taxon>Ecdysozoa</taxon>
        <taxon>Arthropoda</taxon>
        <taxon>Chelicerata</taxon>
        <taxon>Arachnida</taxon>
        <taxon>Araneae</taxon>
        <taxon>Araneomorphae</taxon>
        <taxon>Entelegynae</taxon>
        <taxon>Araneoidea</taxon>
        <taxon>Araneidae</taxon>
        <taxon>Araneus</taxon>
    </lineage>
</organism>
<keyword evidence="3" id="KW-1185">Reference proteome</keyword>
<feature type="domain" description="Coatomer gamma subunit appendage Ig-like subdomain" evidence="1">
    <location>
        <begin position="16"/>
        <end position="59"/>
    </location>
</feature>
<dbReference type="GO" id="GO:0005198">
    <property type="term" value="F:structural molecule activity"/>
    <property type="evidence" value="ECO:0007669"/>
    <property type="project" value="InterPro"/>
</dbReference>
<proteinExistence type="predicted"/>
<reference evidence="2 3" key="1">
    <citation type="journal article" date="2019" name="Sci. Rep.">
        <title>Orb-weaving spider Araneus ventricosus genome elucidates the spidroin gene catalogue.</title>
        <authorList>
            <person name="Kono N."/>
            <person name="Nakamura H."/>
            <person name="Ohtoshi R."/>
            <person name="Moran D.A.P."/>
            <person name="Shinohara A."/>
            <person name="Yoshida Y."/>
            <person name="Fujiwara M."/>
            <person name="Mori M."/>
            <person name="Tomita M."/>
            <person name="Arakawa K."/>
        </authorList>
    </citation>
    <scope>NUCLEOTIDE SEQUENCE [LARGE SCALE GENOMIC DNA]</scope>
</reference>
<dbReference type="PANTHER" id="PTHR10261:SF0">
    <property type="entry name" value="COATOMER SUBUNIT GAMMA-2"/>
    <property type="match status" value="1"/>
</dbReference>
<dbReference type="GO" id="GO:0009306">
    <property type="term" value="P:protein secretion"/>
    <property type="evidence" value="ECO:0007669"/>
    <property type="project" value="TreeGrafter"/>
</dbReference>
<dbReference type="InterPro" id="IPR012295">
    <property type="entry name" value="TBP_dom_sf"/>
</dbReference>
<protein>
    <recommendedName>
        <fullName evidence="1">Coatomer gamma subunit appendage Ig-like subdomain domain-containing protein</fullName>
    </recommendedName>
</protein>
<sequence length="98" mass="10978">MSVCESDNAKTISDTGMKFVIGTFGNTLKYLVKDCDPNSGEPDDDEGYEDEYVLEDLDVLLSDHVQKVLKSNFAAAWEEVTAKNELEDTYAFNLKTLE</sequence>
<comment type="caution">
    <text evidence="2">The sequence shown here is derived from an EMBL/GenBank/DDBJ whole genome shotgun (WGS) entry which is preliminary data.</text>
</comment>
<dbReference type="GO" id="GO:0000139">
    <property type="term" value="C:Golgi membrane"/>
    <property type="evidence" value="ECO:0007669"/>
    <property type="project" value="TreeGrafter"/>
</dbReference>
<evidence type="ECO:0000313" key="3">
    <source>
        <dbReference type="Proteomes" id="UP000499080"/>
    </source>
</evidence>
<name>A0A4Y2KLU4_ARAVE</name>
<dbReference type="GO" id="GO:0006891">
    <property type="term" value="P:intra-Golgi vesicle-mediated transport"/>
    <property type="evidence" value="ECO:0007669"/>
    <property type="project" value="TreeGrafter"/>
</dbReference>
<dbReference type="AlphaFoldDB" id="A0A4Y2KLU4"/>
<dbReference type="Proteomes" id="UP000499080">
    <property type="component" value="Unassembled WGS sequence"/>
</dbReference>
<dbReference type="GO" id="GO:0006886">
    <property type="term" value="P:intracellular protein transport"/>
    <property type="evidence" value="ECO:0007669"/>
    <property type="project" value="InterPro"/>
</dbReference>
<dbReference type="GO" id="GO:0006888">
    <property type="term" value="P:endoplasmic reticulum to Golgi vesicle-mediated transport"/>
    <property type="evidence" value="ECO:0007669"/>
    <property type="project" value="TreeGrafter"/>
</dbReference>
<dbReference type="EMBL" id="BGPR01114956">
    <property type="protein sequence ID" value="GBN02547.1"/>
    <property type="molecule type" value="Genomic_DNA"/>
</dbReference>
<dbReference type="GO" id="GO:0072384">
    <property type="term" value="P:organelle transport along microtubule"/>
    <property type="evidence" value="ECO:0007669"/>
    <property type="project" value="TreeGrafter"/>
</dbReference>
<gene>
    <name evidence="2" type="ORF">AVEN_46764_1</name>
</gene>
<dbReference type="InterPro" id="IPR037067">
    <property type="entry name" value="Coatomer_gsu_app_sf"/>
</dbReference>
<dbReference type="SUPFAM" id="SSF49348">
    <property type="entry name" value="Clathrin adaptor appendage domain"/>
    <property type="match status" value="1"/>
</dbReference>
<feature type="non-terminal residue" evidence="2">
    <location>
        <position position="98"/>
    </location>
</feature>
<accession>A0A4Y2KLU4</accession>
<dbReference type="Gene3D" id="2.60.40.1480">
    <property type="entry name" value="Coatomer, gamma subunit, appendage domain"/>
    <property type="match status" value="1"/>
</dbReference>
<dbReference type="Pfam" id="PF08752">
    <property type="entry name" value="COP-gamma_platf"/>
    <property type="match status" value="1"/>
</dbReference>
<dbReference type="GO" id="GO:0005793">
    <property type="term" value="C:endoplasmic reticulum-Golgi intermediate compartment"/>
    <property type="evidence" value="ECO:0007669"/>
    <property type="project" value="TreeGrafter"/>
</dbReference>
<dbReference type="InterPro" id="IPR013040">
    <property type="entry name" value="Coatomer_gsu_app_Ig-like_dom"/>
</dbReference>
<evidence type="ECO:0000313" key="2">
    <source>
        <dbReference type="EMBL" id="GBN02547.1"/>
    </source>
</evidence>
<dbReference type="GO" id="GO:0030126">
    <property type="term" value="C:COPI vesicle coat"/>
    <property type="evidence" value="ECO:0007669"/>
    <property type="project" value="InterPro"/>
</dbReference>
<dbReference type="InterPro" id="IPR013041">
    <property type="entry name" value="Clathrin_app_Ig-like_sf"/>
</dbReference>
<dbReference type="Gene3D" id="3.30.310.10">
    <property type="entry name" value="TATA-Binding Protein"/>
    <property type="match status" value="1"/>
</dbReference>
<dbReference type="PANTHER" id="PTHR10261">
    <property type="entry name" value="COATOMER SUBUNIT GAMMA"/>
    <property type="match status" value="1"/>
</dbReference>
<dbReference type="GO" id="GO:0005783">
    <property type="term" value="C:endoplasmic reticulum"/>
    <property type="evidence" value="ECO:0007669"/>
    <property type="project" value="TreeGrafter"/>
</dbReference>
<dbReference type="InterPro" id="IPR017106">
    <property type="entry name" value="Coatomer_gsu"/>
</dbReference>